<keyword evidence="1" id="KW-1133">Transmembrane helix</keyword>
<reference evidence="3" key="1">
    <citation type="submission" date="2018-07" db="EMBL/GenBank/DDBJ databases">
        <authorList>
            <person name="Zhao J."/>
        </authorList>
    </citation>
    <scope>NUCLEOTIDE SEQUENCE [LARGE SCALE GENOMIC DNA]</scope>
    <source>
        <strain evidence="3">GSSD-12</strain>
    </source>
</reference>
<evidence type="ECO:0000313" key="2">
    <source>
        <dbReference type="EMBL" id="AXG78091.1"/>
    </source>
</evidence>
<keyword evidence="1" id="KW-0812">Transmembrane</keyword>
<accession>A0A345HN17</accession>
<evidence type="ECO:0000313" key="3">
    <source>
        <dbReference type="Proteomes" id="UP000253868"/>
    </source>
</evidence>
<sequence length="163" mass="17657">MAVSLAFLWLIWVASSGQAIRTGWDGWRSLFDGFPLWGWVLALWLVVLRPFLYPRPTPGLVLPGEDLRPSGFGWRAVAFLGVMATTLLVLVVNGPLLGLAFREGTWADSIAGLGDFLASAAFLVPTALIAGFLFLSPAIWPSEAWARRVRARLAGGRPAKGKP</sequence>
<keyword evidence="1" id="KW-0472">Membrane</keyword>
<organism evidence="2 3">
    <name type="scientific">Streptomyces paludis</name>
    <dbReference type="NCBI Taxonomy" id="2282738"/>
    <lineage>
        <taxon>Bacteria</taxon>
        <taxon>Bacillati</taxon>
        <taxon>Actinomycetota</taxon>
        <taxon>Actinomycetes</taxon>
        <taxon>Kitasatosporales</taxon>
        <taxon>Streptomycetaceae</taxon>
        <taxon>Streptomyces</taxon>
    </lineage>
</organism>
<dbReference type="EMBL" id="CP031194">
    <property type="protein sequence ID" value="AXG78091.1"/>
    <property type="molecule type" value="Genomic_DNA"/>
</dbReference>
<feature type="transmembrane region" description="Helical" evidence="1">
    <location>
        <begin position="72"/>
        <end position="96"/>
    </location>
</feature>
<keyword evidence="3" id="KW-1185">Reference proteome</keyword>
<gene>
    <name evidence="2" type="ORF">DVK44_10665</name>
</gene>
<evidence type="ECO:0000256" key="1">
    <source>
        <dbReference type="SAM" id="Phobius"/>
    </source>
</evidence>
<dbReference type="Proteomes" id="UP000253868">
    <property type="component" value="Chromosome"/>
</dbReference>
<dbReference type="KEGG" id="spad:DVK44_10665"/>
<name>A0A345HN17_9ACTN</name>
<feature type="transmembrane region" description="Helical" evidence="1">
    <location>
        <begin position="35"/>
        <end position="52"/>
    </location>
</feature>
<proteinExistence type="predicted"/>
<dbReference type="RefSeq" id="WP_114659456.1">
    <property type="nucleotide sequence ID" value="NZ_CP031194.1"/>
</dbReference>
<protein>
    <submittedName>
        <fullName evidence="2">Uncharacterized protein</fullName>
    </submittedName>
</protein>
<feature type="transmembrane region" description="Helical" evidence="1">
    <location>
        <begin position="116"/>
        <end position="140"/>
    </location>
</feature>
<dbReference type="AlphaFoldDB" id="A0A345HN17"/>